<feature type="region of interest" description="Disordered" evidence="1">
    <location>
        <begin position="266"/>
        <end position="288"/>
    </location>
</feature>
<reference evidence="2 3" key="1">
    <citation type="submission" date="2020-04" db="EMBL/GenBank/DDBJ databases">
        <authorList>
            <person name="De Canck E."/>
        </authorList>
    </citation>
    <scope>NUCLEOTIDE SEQUENCE [LARGE SCALE GENOMIC DNA]</scope>
    <source>
        <strain evidence="2 3">LMG 3458</strain>
    </source>
</reference>
<dbReference type="EMBL" id="CADIJO010000020">
    <property type="protein sequence ID" value="CAB3729337.1"/>
    <property type="molecule type" value="Genomic_DNA"/>
</dbReference>
<evidence type="ECO:0000256" key="1">
    <source>
        <dbReference type="SAM" id="MobiDB-lite"/>
    </source>
</evidence>
<evidence type="ECO:0000313" key="2">
    <source>
        <dbReference type="EMBL" id="CAB3729337.1"/>
    </source>
</evidence>
<gene>
    <name evidence="2" type="ORF">LMG3458_04692</name>
</gene>
<name>A0A6S7AIR6_9BURK</name>
<dbReference type="RefSeq" id="WP_051593698.1">
    <property type="nucleotide sequence ID" value="NZ_CADIJO010000020.1"/>
</dbReference>
<organism evidence="2 3">
    <name type="scientific">Achromobacter deleyi</name>
    <dbReference type="NCBI Taxonomy" id="1353891"/>
    <lineage>
        <taxon>Bacteria</taxon>
        <taxon>Pseudomonadati</taxon>
        <taxon>Pseudomonadota</taxon>
        <taxon>Betaproteobacteria</taxon>
        <taxon>Burkholderiales</taxon>
        <taxon>Alcaligenaceae</taxon>
        <taxon>Achromobacter</taxon>
    </lineage>
</organism>
<protein>
    <submittedName>
        <fullName evidence="2">Uncharacterized protein</fullName>
    </submittedName>
</protein>
<dbReference type="Proteomes" id="UP000494111">
    <property type="component" value="Unassembled WGS sequence"/>
</dbReference>
<accession>A0A6S7AIR6</accession>
<dbReference type="NCBIfam" id="NF047561">
    <property type="entry name" value="orf58_phage_fam"/>
    <property type="match status" value="1"/>
</dbReference>
<dbReference type="AlphaFoldDB" id="A0A6S7AIR6"/>
<proteinExistence type="predicted"/>
<evidence type="ECO:0000313" key="3">
    <source>
        <dbReference type="Proteomes" id="UP000494111"/>
    </source>
</evidence>
<sequence>MATSTHAVGGVDYARQWLRGSELLIGNDQGLDLSDFHFTFEIKHTDSSKPSTAKIRIYNLGEAAISRIRREYNVVMLRAGYQGNLGTIFHGTLIEASSGTEGQTNPYLDIVAADGDLPYNFATMSQTLQKGATVHDRVQAVLAAMKPMGITAGYMAELPPGASLRANVNAGMCRDVLDDLCRTAGCIWRIHDNRLEIVPEKSYVRETVQVLTDETGVIGRPEQIDKGIKVKMLLNPAIKPGRLVYLNNDSIKRYRYQTEAEQARLKKEKAAKGNGAKPAPPEPDLSTQRKLADNGYYYVMVAEHNGDTRKTDWFTTITCLAWDATLEPPGELSGQLQPAPKEAS</sequence>